<accession>A0A0F8ZF76</accession>
<proteinExistence type="predicted"/>
<dbReference type="EMBL" id="LAZR01051698">
    <property type="protein sequence ID" value="KKK84605.1"/>
    <property type="molecule type" value="Genomic_DNA"/>
</dbReference>
<gene>
    <name evidence="1" type="ORF">LCGC14_2781660</name>
</gene>
<reference evidence="1" key="1">
    <citation type="journal article" date="2015" name="Nature">
        <title>Complex archaea that bridge the gap between prokaryotes and eukaryotes.</title>
        <authorList>
            <person name="Spang A."/>
            <person name="Saw J.H."/>
            <person name="Jorgensen S.L."/>
            <person name="Zaremba-Niedzwiedzka K."/>
            <person name="Martijn J."/>
            <person name="Lind A.E."/>
            <person name="van Eijk R."/>
            <person name="Schleper C."/>
            <person name="Guy L."/>
            <person name="Ettema T.J."/>
        </authorList>
    </citation>
    <scope>NUCLEOTIDE SEQUENCE</scope>
</reference>
<name>A0A0F8ZF76_9ZZZZ</name>
<protein>
    <submittedName>
        <fullName evidence="1">Uncharacterized protein</fullName>
    </submittedName>
</protein>
<sequence length="51" mass="5862">MEFKKRYISFTENSVKADPKKIVISDDAYAISELLDELVKNQEASRLASIR</sequence>
<comment type="caution">
    <text evidence="1">The sequence shown here is derived from an EMBL/GenBank/DDBJ whole genome shotgun (WGS) entry which is preliminary data.</text>
</comment>
<organism evidence="1">
    <name type="scientific">marine sediment metagenome</name>
    <dbReference type="NCBI Taxonomy" id="412755"/>
    <lineage>
        <taxon>unclassified sequences</taxon>
        <taxon>metagenomes</taxon>
        <taxon>ecological metagenomes</taxon>
    </lineage>
</organism>
<evidence type="ECO:0000313" key="1">
    <source>
        <dbReference type="EMBL" id="KKK84605.1"/>
    </source>
</evidence>
<dbReference type="AlphaFoldDB" id="A0A0F8ZF76"/>